<gene>
    <name evidence="8" type="ORF">GCM10007884_06090</name>
    <name evidence="9" type="ORF">GGR33_003389</name>
</gene>
<evidence type="ECO:0000313" key="11">
    <source>
        <dbReference type="Proteomes" id="UP001156881"/>
    </source>
</evidence>
<name>A0A7W6F7Z4_9HYPH</name>
<comment type="caution">
    <text evidence="9">The sequence shown here is derived from an EMBL/GenBank/DDBJ whole genome shotgun (WGS) entry which is preliminary data.</text>
</comment>
<organism evidence="9 10">
    <name type="scientific">Methylobacterium brachythecii</name>
    <dbReference type="NCBI Taxonomy" id="1176177"/>
    <lineage>
        <taxon>Bacteria</taxon>
        <taxon>Pseudomonadati</taxon>
        <taxon>Pseudomonadota</taxon>
        <taxon>Alphaproteobacteria</taxon>
        <taxon>Hyphomicrobiales</taxon>
        <taxon>Methylobacteriaceae</taxon>
        <taxon>Methylobacterium</taxon>
    </lineage>
</organism>
<feature type="transmembrane region" description="Helical" evidence="6">
    <location>
        <begin position="27"/>
        <end position="50"/>
    </location>
</feature>
<dbReference type="Proteomes" id="UP001156881">
    <property type="component" value="Unassembled WGS sequence"/>
</dbReference>
<evidence type="ECO:0000256" key="3">
    <source>
        <dbReference type="ARBA" id="ARBA00022692"/>
    </source>
</evidence>
<comment type="subcellular location">
    <subcellularLocation>
        <location evidence="1">Cell membrane</location>
        <topology evidence="1">Multi-pass membrane protein</topology>
    </subcellularLocation>
</comment>
<proteinExistence type="predicted"/>
<keyword evidence="2" id="KW-1003">Cell membrane</keyword>
<reference evidence="11" key="2">
    <citation type="journal article" date="2019" name="Int. J. Syst. Evol. Microbiol.">
        <title>The Global Catalogue of Microorganisms (GCM) 10K type strain sequencing project: providing services to taxonomists for standard genome sequencing and annotation.</title>
        <authorList>
            <consortium name="The Broad Institute Genomics Platform"/>
            <consortium name="The Broad Institute Genome Sequencing Center for Infectious Disease"/>
            <person name="Wu L."/>
            <person name="Ma J."/>
        </authorList>
    </citation>
    <scope>NUCLEOTIDE SEQUENCE [LARGE SCALE GENOMIC DNA]</scope>
    <source>
        <strain evidence="11">NBRC 107710</strain>
    </source>
</reference>
<protein>
    <submittedName>
        <fullName evidence="8 9">Peptidase</fullName>
        <ecNumber evidence="9">3.4.23.43</ecNumber>
    </submittedName>
</protein>
<evidence type="ECO:0000313" key="9">
    <source>
        <dbReference type="EMBL" id="MBB3903875.1"/>
    </source>
</evidence>
<feature type="domain" description="Prepilin type IV endopeptidase peptidase" evidence="7">
    <location>
        <begin position="9"/>
        <end position="111"/>
    </location>
</feature>
<dbReference type="PANTHER" id="PTHR36506:SF1">
    <property type="entry name" value="PREFLAGELLIN PEPTIDASE"/>
    <property type="match status" value="1"/>
</dbReference>
<dbReference type="InterPro" id="IPR000045">
    <property type="entry name" value="Prepilin_IV_endopep_pep"/>
</dbReference>
<dbReference type="EMBL" id="JACIDN010000006">
    <property type="protein sequence ID" value="MBB3903875.1"/>
    <property type="molecule type" value="Genomic_DNA"/>
</dbReference>
<keyword evidence="11" id="KW-1185">Reference proteome</keyword>
<evidence type="ECO:0000256" key="4">
    <source>
        <dbReference type="ARBA" id="ARBA00022989"/>
    </source>
</evidence>
<feature type="transmembrane region" description="Helical" evidence="6">
    <location>
        <begin position="57"/>
        <end position="79"/>
    </location>
</feature>
<dbReference type="Gene3D" id="1.20.120.1220">
    <property type="match status" value="1"/>
</dbReference>
<dbReference type="GO" id="GO:0005886">
    <property type="term" value="C:plasma membrane"/>
    <property type="evidence" value="ECO:0007669"/>
    <property type="project" value="UniProtKB-SubCell"/>
</dbReference>
<keyword evidence="9" id="KW-0378">Hydrolase</keyword>
<evidence type="ECO:0000256" key="1">
    <source>
        <dbReference type="ARBA" id="ARBA00004651"/>
    </source>
</evidence>
<keyword evidence="5 6" id="KW-0472">Membrane</keyword>
<dbReference type="GO" id="GO:0004190">
    <property type="term" value="F:aspartic-type endopeptidase activity"/>
    <property type="evidence" value="ECO:0007669"/>
    <property type="project" value="UniProtKB-EC"/>
</dbReference>
<dbReference type="PANTHER" id="PTHR36506">
    <property type="entry name" value="PREFLAGELLIN PEPTIDASE"/>
    <property type="match status" value="1"/>
</dbReference>
<feature type="transmembrane region" description="Helical" evidence="6">
    <location>
        <begin position="99"/>
        <end position="120"/>
    </location>
</feature>
<evidence type="ECO:0000256" key="2">
    <source>
        <dbReference type="ARBA" id="ARBA00022475"/>
    </source>
</evidence>
<accession>A0A7W6F7Z4</accession>
<keyword evidence="4 6" id="KW-1133">Transmembrane helix</keyword>
<dbReference type="RefSeq" id="WP_183507228.1">
    <property type="nucleotide sequence ID" value="NZ_BSPG01000002.1"/>
</dbReference>
<reference evidence="8" key="4">
    <citation type="submission" date="2023-01" db="EMBL/GenBank/DDBJ databases">
        <title>Draft genome sequence of Methylobacterium brachythecii strain NBRC 107710.</title>
        <authorList>
            <person name="Sun Q."/>
            <person name="Mori K."/>
        </authorList>
    </citation>
    <scope>NUCLEOTIDE SEQUENCE</scope>
    <source>
        <strain evidence="8">NBRC 107710</strain>
    </source>
</reference>
<dbReference type="EC" id="3.4.23.43" evidence="9"/>
<keyword evidence="3 6" id="KW-0812">Transmembrane</keyword>
<evidence type="ECO:0000313" key="10">
    <source>
        <dbReference type="Proteomes" id="UP000517759"/>
    </source>
</evidence>
<reference evidence="8" key="1">
    <citation type="journal article" date="2014" name="Int. J. Syst. Evol. Microbiol.">
        <title>Complete genome of a new Firmicutes species belonging to the dominant human colonic microbiota ('Ruminococcus bicirculans') reveals two chromosomes and a selective capacity to utilize plant glucans.</title>
        <authorList>
            <consortium name="NISC Comparative Sequencing Program"/>
            <person name="Wegmann U."/>
            <person name="Louis P."/>
            <person name="Goesmann A."/>
            <person name="Henrissat B."/>
            <person name="Duncan S.H."/>
            <person name="Flint H.J."/>
        </authorList>
    </citation>
    <scope>NUCLEOTIDE SEQUENCE</scope>
    <source>
        <strain evidence="8">NBRC 107710</strain>
    </source>
</reference>
<dbReference type="EMBL" id="BSPG01000002">
    <property type="protein sequence ID" value="GLS42624.1"/>
    <property type="molecule type" value="Genomic_DNA"/>
</dbReference>
<dbReference type="AlphaFoldDB" id="A0A7W6F7Z4"/>
<evidence type="ECO:0000259" key="7">
    <source>
        <dbReference type="Pfam" id="PF01478"/>
    </source>
</evidence>
<dbReference type="InterPro" id="IPR052218">
    <property type="entry name" value="Preflagellin_Peptidase"/>
</dbReference>
<dbReference type="Proteomes" id="UP000517759">
    <property type="component" value="Unassembled WGS sequence"/>
</dbReference>
<feature type="transmembrane region" description="Helical" evidence="6">
    <location>
        <begin position="141"/>
        <end position="162"/>
    </location>
</feature>
<sequence length="168" mass="17577">MSWVGLVVVFPFLMAYAASSDLLTMLIPNWISLALVAAFAVVVAVSGLGWTEIGWHVGAALLTLSVTFTLFAFGVIGGGDAKLAAATTLWIGMGNMLDYLLVASILGGGLTLLLLAARAHPLPSPLRRLPFAMHLHDGKTGVPYGIALAAAGLAVVPYTALWSDLYRL</sequence>
<evidence type="ECO:0000313" key="8">
    <source>
        <dbReference type="EMBL" id="GLS42624.1"/>
    </source>
</evidence>
<evidence type="ECO:0000256" key="6">
    <source>
        <dbReference type="SAM" id="Phobius"/>
    </source>
</evidence>
<dbReference type="Pfam" id="PF01478">
    <property type="entry name" value="Peptidase_A24"/>
    <property type="match status" value="1"/>
</dbReference>
<evidence type="ECO:0000256" key="5">
    <source>
        <dbReference type="ARBA" id="ARBA00023136"/>
    </source>
</evidence>
<reference evidence="9 10" key="3">
    <citation type="submission" date="2020-08" db="EMBL/GenBank/DDBJ databases">
        <title>Genomic Encyclopedia of Type Strains, Phase IV (KMG-IV): sequencing the most valuable type-strain genomes for metagenomic binning, comparative biology and taxonomic classification.</title>
        <authorList>
            <person name="Goeker M."/>
        </authorList>
    </citation>
    <scope>NUCLEOTIDE SEQUENCE [LARGE SCALE GENOMIC DNA]</scope>
    <source>
        <strain evidence="9 10">DSM 24105</strain>
    </source>
</reference>